<evidence type="ECO:0000313" key="4">
    <source>
        <dbReference type="EMBL" id="OPE45046.1"/>
    </source>
</evidence>
<evidence type="ECO:0000256" key="2">
    <source>
        <dbReference type="ARBA" id="ARBA00038115"/>
    </source>
</evidence>
<comment type="caution">
    <text evidence="4">The sequence shown here is derived from an EMBL/GenBank/DDBJ whole genome shotgun (WGS) entry which is preliminary data.</text>
</comment>
<dbReference type="Gene3D" id="3.40.50.1820">
    <property type="entry name" value="alpha/beta hydrolase"/>
    <property type="match status" value="1"/>
</dbReference>
<dbReference type="SUPFAM" id="SSF53474">
    <property type="entry name" value="alpha/beta-Hydrolases"/>
    <property type="match status" value="1"/>
</dbReference>
<evidence type="ECO:0000313" key="6">
    <source>
        <dbReference type="Proteomes" id="UP000191039"/>
    </source>
</evidence>
<dbReference type="STRING" id="1801.BRW64_08570"/>
<feature type="domain" description="Serine aminopeptidase S33" evidence="3">
    <location>
        <begin position="32"/>
        <end position="267"/>
    </location>
</feature>
<dbReference type="PRINTS" id="PR00111">
    <property type="entry name" value="ABHYDROLASE"/>
</dbReference>
<keyword evidence="1 4" id="KW-0378">Hydrolase</keyword>
<proteinExistence type="inferred from homology"/>
<dbReference type="AlphaFoldDB" id="A0A1Q4HFP1"/>
<reference evidence="5 7" key="2">
    <citation type="submission" date="2017-10" db="EMBL/GenBank/DDBJ databases">
        <title>The new phylogeny of genus Mycobacterium.</title>
        <authorList>
            <person name="Tortoli E."/>
            <person name="Trovato A."/>
            <person name="Cirillo D.M."/>
        </authorList>
    </citation>
    <scope>NUCLEOTIDE SEQUENCE [LARGE SCALE GENOMIC DNA]</scope>
    <source>
        <strain evidence="5 7">IP141170001</strain>
    </source>
</reference>
<dbReference type="Proteomes" id="UP000191039">
    <property type="component" value="Unassembled WGS sequence"/>
</dbReference>
<accession>A0A1Q4HFP1</accession>
<sequence length="300" mass="31978">MTYQDTTYREISFSSHGTRCSGWHFRADGGGARPVVVMAHGFGGTKDSGLAPFSERFAEAGIDVLAFDYRGFGASDGEPRQTISLERQIADFHSAIAAAQDLPDVDGIALWGASMSGGHVLQVAGDRDDIAAVIALTPLTSGLAAGRAAIGERDVLTALRWTATGMRSKLSVARGGAATLMPIVGRPGEPGALTLSGAYESYLAMAGPTWRNEIDASVGMELGRMSVKFAAKRLRCPVLVQIGDFDRFVPAGAVAKTAELARAQVHRYACDHFDVWPGNEWFDKTVTDQVTFLRRVLALG</sequence>
<organism evidence="4 6">
    <name type="scientific">Mycolicibacterium diernhoferi</name>
    <dbReference type="NCBI Taxonomy" id="1801"/>
    <lineage>
        <taxon>Bacteria</taxon>
        <taxon>Bacillati</taxon>
        <taxon>Actinomycetota</taxon>
        <taxon>Actinomycetes</taxon>
        <taxon>Mycobacteriales</taxon>
        <taxon>Mycobacteriaceae</taxon>
        <taxon>Mycolicibacterium</taxon>
    </lineage>
</organism>
<evidence type="ECO:0000256" key="1">
    <source>
        <dbReference type="ARBA" id="ARBA00022801"/>
    </source>
</evidence>
<name>A0A1Q4HFP1_9MYCO</name>
<dbReference type="InterPro" id="IPR029058">
    <property type="entry name" value="AB_hydrolase_fold"/>
</dbReference>
<dbReference type="PANTHER" id="PTHR22946:SF9">
    <property type="entry name" value="POLYKETIDE TRANSFERASE AF380"/>
    <property type="match status" value="1"/>
</dbReference>
<dbReference type="OrthoDB" id="5902829at2"/>
<dbReference type="InterPro" id="IPR022742">
    <property type="entry name" value="Hydrolase_4"/>
</dbReference>
<dbReference type="Proteomes" id="UP000220340">
    <property type="component" value="Unassembled WGS sequence"/>
</dbReference>
<dbReference type="Pfam" id="PF12146">
    <property type="entry name" value="Hydrolase_4"/>
    <property type="match status" value="1"/>
</dbReference>
<dbReference type="RefSeq" id="WP_073855812.1">
    <property type="nucleotide sequence ID" value="NZ_BAAATC010000019.1"/>
</dbReference>
<dbReference type="InterPro" id="IPR000073">
    <property type="entry name" value="AB_hydrolase_1"/>
</dbReference>
<gene>
    <name evidence="4" type="ORF">BV510_29410</name>
    <name evidence="5" type="ORF">CRI78_12330</name>
</gene>
<dbReference type="EMBL" id="MIJD01000568">
    <property type="protein sequence ID" value="OPE45046.1"/>
    <property type="molecule type" value="Genomic_DNA"/>
</dbReference>
<dbReference type="InterPro" id="IPR050261">
    <property type="entry name" value="FrsA_esterase"/>
</dbReference>
<protein>
    <submittedName>
        <fullName evidence="4">Alpha/beta hydrolase</fullName>
    </submittedName>
</protein>
<evidence type="ECO:0000313" key="7">
    <source>
        <dbReference type="Proteomes" id="UP000220340"/>
    </source>
</evidence>
<reference evidence="4 6" key="1">
    <citation type="submission" date="2016-09" db="EMBL/GenBank/DDBJ databases">
        <title>genome sequences of unsequenced Mycobacteria.</title>
        <authorList>
            <person name="Greninger A.L."/>
            <person name="Jerome K.R."/>
            <person name="Mcnair B."/>
            <person name="Wallis C."/>
            <person name="Fang F."/>
        </authorList>
    </citation>
    <scope>NUCLEOTIDE SEQUENCE [LARGE SCALE GENOMIC DNA]</scope>
    <source>
        <strain evidence="4 6">BM1</strain>
    </source>
</reference>
<dbReference type="PANTHER" id="PTHR22946">
    <property type="entry name" value="DIENELACTONE HYDROLASE DOMAIN-CONTAINING PROTEIN-RELATED"/>
    <property type="match status" value="1"/>
</dbReference>
<evidence type="ECO:0000259" key="3">
    <source>
        <dbReference type="Pfam" id="PF12146"/>
    </source>
</evidence>
<evidence type="ECO:0000313" key="5">
    <source>
        <dbReference type="EMBL" id="PEG54130.1"/>
    </source>
</evidence>
<dbReference type="EMBL" id="PDCR01000014">
    <property type="protein sequence ID" value="PEG54130.1"/>
    <property type="molecule type" value="Genomic_DNA"/>
</dbReference>
<dbReference type="GO" id="GO:0052689">
    <property type="term" value="F:carboxylic ester hydrolase activity"/>
    <property type="evidence" value="ECO:0007669"/>
    <property type="project" value="UniProtKB-ARBA"/>
</dbReference>
<keyword evidence="7" id="KW-1185">Reference proteome</keyword>
<comment type="similarity">
    <text evidence="2">Belongs to the AB hydrolase superfamily. FUS2 hydrolase family.</text>
</comment>